<dbReference type="SMART" id="SM00091">
    <property type="entry name" value="PAS"/>
    <property type="match status" value="1"/>
</dbReference>
<reference evidence="2 3" key="1">
    <citation type="submission" date="2017-06" db="EMBL/GenBank/DDBJ databases">
        <title>Genome sequencing of cyanobaciteial culture collection at National Institute for Environmental Studies (NIES).</title>
        <authorList>
            <person name="Hirose Y."/>
            <person name="Shimura Y."/>
            <person name="Fujisawa T."/>
            <person name="Nakamura Y."/>
            <person name="Kawachi M."/>
        </authorList>
    </citation>
    <scope>NUCLEOTIDE SEQUENCE [LARGE SCALE GENOMIC DNA]</scope>
    <source>
        <strain evidence="2 3">NIES-21</strain>
        <plasmid evidence="3">Plasmid2 dna</plasmid>
    </source>
</reference>
<dbReference type="AlphaFoldDB" id="A0A1Z4GR90"/>
<dbReference type="EMBL" id="AP018176">
    <property type="protein sequence ID" value="BAY20032.1"/>
    <property type="molecule type" value="Genomic_DNA"/>
</dbReference>
<keyword evidence="3" id="KW-1185">Reference proteome</keyword>
<protein>
    <submittedName>
        <fullName evidence="2">Diguanylate cyclase with PAS/PAC and GAF sensors</fullName>
    </submittedName>
</protein>
<accession>A0A1Z4GR90</accession>
<proteinExistence type="predicted"/>
<dbReference type="SUPFAM" id="SSF55785">
    <property type="entry name" value="PYP-like sensor domain (PAS domain)"/>
    <property type="match status" value="1"/>
</dbReference>
<gene>
    <name evidence="2" type="ORF">NIES21_59020</name>
</gene>
<name>A0A1Z4GR90_9CYAN</name>
<dbReference type="Gene3D" id="3.30.450.20">
    <property type="entry name" value="PAS domain"/>
    <property type="match status" value="1"/>
</dbReference>
<dbReference type="OrthoDB" id="489241at2"/>
<dbReference type="InterPro" id="IPR000014">
    <property type="entry name" value="PAS"/>
</dbReference>
<keyword evidence="2" id="KW-0614">Plasmid</keyword>
<organism evidence="2 3">
    <name type="scientific">Anabaenopsis circularis NIES-21</name>
    <dbReference type="NCBI Taxonomy" id="1085406"/>
    <lineage>
        <taxon>Bacteria</taxon>
        <taxon>Bacillati</taxon>
        <taxon>Cyanobacteriota</taxon>
        <taxon>Cyanophyceae</taxon>
        <taxon>Nostocales</taxon>
        <taxon>Nodulariaceae</taxon>
        <taxon>Anabaenopsis</taxon>
    </lineage>
</organism>
<geneLocation type="plasmid" evidence="3">
    <name>Plasmid2 dna</name>
</geneLocation>
<evidence type="ECO:0000313" key="2">
    <source>
        <dbReference type="EMBL" id="BAY20032.1"/>
    </source>
</evidence>
<dbReference type="Proteomes" id="UP000218287">
    <property type="component" value="Plasmid Plasmid2 dna"/>
</dbReference>
<evidence type="ECO:0000259" key="1">
    <source>
        <dbReference type="SMART" id="SM00091"/>
    </source>
</evidence>
<sequence>MINKEKCELVISDDILWISCSDFLLATFAPIAEALTELQTLKGWFFLSCTSLLLYGLISRGIQRKQVEEALRENERRFKAVFNQQFQFMAILKPDGTVIEVNDTCLRVTSVSAERVLGVRFWETPWFNQIPLMQERLQQSIAEVAIGSSSPWGRSRVFDGRRDDAICYLCHYRTQG</sequence>
<evidence type="ECO:0000313" key="3">
    <source>
        <dbReference type="Proteomes" id="UP000218287"/>
    </source>
</evidence>
<dbReference type="InterPro" id="IPR035965">
    <property type="entry name" value="PAS-like_dom_sf"/>
</dbReference>
<dbReference type="CDD" id="cd00130">
    <property type="entry name" value="PAS"/>
    <property type="match status" value="1"/>
</dbReference>
<feature type="domain" description="PAS" evidence="1">
    <location>
        <begin position="76"/>
        <end position="142"/>
    </location>
</feature>